<dbReference type="PANTHER" id="PTHR18919:SF107">
    <property type="entry name" value="ACETYL-COA ACETYLTRANSFERASE, CYTOSOLIC"/>
    <property type="match status" value="1"/>
</dbReference>
<evidence type="ECO:0000259" key="8">
    <source>
        <dbReference type="Pfam" id="PF00108"/>
    </source>
</evidence>
<dbReference type="NCBIfam" id="TIGR01930">
    <property type="entry name" value="AcCoA-C-Actrans"/>
    <property type="match status" value="1"/>
</dbReference>
<dbReference type="InterPro" id="IPR020617">
    <property type="entry name" value="Thiolase_C"/>
</dbReference>
<dbReference type="InterPro" id="IPR002155">
    <property type="entry name" value="Thiolase"/>
</dbReference>
<dbReference type="EMBL" id="CP012034">
    <property type="protein sequence ID" value="AKP68126.1"/>
    <property type="molecule type" value="Genomic_DNA"/>
</dbReference>
<feature type="active site" description="Proton acceptor" evidence="6">
    <location>
        <position position="340"/>
    </location>
</feature>
<dbReference type="Pfam" id="PF02803">
    <property type="entry name" value="Thiolase_C"/>
    <property type="match status" value="1"/>
</dbReference>
<organism evidence="10 11">
    <name type="scientific">Companilactobacillus ginsenosidimutans</name>
    <dbReference type="NCBI Taxonomy" id="1007676"/>
    <lineage>
        <taxon>Bacteria</taxon>
        <taxon>Bacillati</taxon>
        <taxon>Bacillota</taxon>
        <taxon>Bacilli</taxon>
        <taxon>Lactobacillales</taxon>
        <taxon>Lactobacillaceae</taxon>
        <taxon>Companilactobacillus</taxon>
    </lineage>
</organism>
<dbReference type="SUPFAM" id="SSF53901">
    <property type="entry name" value="Thiolase-like"/>
    <property type="match status" value="2"/>
</dbReference>
<dbReference type="InterPro" id="IPR020613">
    <property type="entry name" value="Thiolase_CS"/>
</dbReference>
<dbReference type="PATRIC" id="fig|1007676.4.peg.2359"/>
<reference evidence="11" key="1">
    <citation type="submission" date="2015-07" db="EMBL/GenBank/DDBJ databases">
        <title>Lactobacillus ginsenosidimutans/EMML 3141/ whole genome sequencing.</title>
        <authorList>
            <person name="Kim M.K."/>
            <person name="Im W.-T."/>
            <person name="Srinivasan S."/>
            <person name="Lee J.-J."/>
        </authorList>
    </citation>
    <scope>NUCLEOTIDE SEQUENCE [LARGE SCALE GENOMIC DNA]</scope>
    <source>
        <strain evidence="11">EMML 3041</strain>
    </source>
</reference>
<dbReference type="EC" id="2.3.1.9" evidence="2"/>
<evidence type="ECO:0000313" key="11">
    <source>
        <dbReference type="Proteomes" id="UP000036106"/>
    </source>
</evidence>
<dbReference type="FunFam" id="3.40.47.10:FF:000010">
    <property type="entry name" value="Acetyl-CoA acetyltransferase (Thiolase)"/>
    <property type="match status" value="1"/>
</dbReference>
<gene>
    <name evidence="10" type="ORF">ABM34_11670</name>
</gene>
<dbReference type="PIRSF" id="PIRSF000429">
    <property type="entry name" value="Ac-CoA_Ac_transf"/>
    <property type="match status" value="1"/>
</dbReference>
<dbReference type="GO" id="GO:0003985">
    <property type="term" value="F:acetyl-CoA C-acetyltransferase activity"/>
    <property type="evidence" value="ECO:0007669"/>
    <property type="project" value="UniProtKB-EC"/>
</dbReference>
<dbReference type="InterPro" id="IPR020615">
    <property type="entry name" value="Thiolase_acyl_enz_int_AS"/>
</dbReference>
<evidence type="ECO:0000259" key="9">
    <source>
        <dbReference type="Pfam" id="PF02803"/>
    </source>
</evidence>
<evidence type="ECO:0000313" key="10">
    <source>
        <dbReference type="EMBL" id="AKP68126.1"/>
    </source>
</evidence>
<keyword evidence="3 7" id="KW-0808">Transferase</keyword>
<dbReference type="Pfam" id="PF00108">
    <property type="entry name" value="Thiolase_N"/>
    <property type="match status" value="1"/>
</dbReference>
<keyword evidence="11" id="KW-1185">Reference proteome</keyword>
<protein>
    <recommendedName>
        <fullName evidence="2">acetyl-CoA C-acetyltransferase</fullName>
        <ecNumber evidence="2">2.3.1.9</ecNumber>
    </recommendedName>
    <alternativeName>
        <fullName evidence="5">Acetoacetyl-CoA thiolase</fullName>
    </alternativeName>
</protein>
<evidence type="ECO:0000256" key="3">
    <source>
        <dbReference type="ARBA" id="ARBA00022679"/>
    </source>
</evidence>
<feature type="active site" description="Proton acceptor" evidence="6">
    <location>
        <position position="370"/>
    </location>
</feature>
<evidence type="ECO:0000256" key="7">
    <source>
        <dbReference type="RuleBase" id="RU003557"/>
    </source>
</evidence>
<keyword evidence="4 7" id="KW-0012">Acyltransferase</keyword>
<dbReference type="PANTHER" id="PTHR18919">
    <property type="entry name" value="ACETYL-COA C-ACYLTRANSFERASE"/>
    <property type="match status" value="1"/>
</dbReference>
<dbReference type="RefSeq" id="WP_048705929.1">
    <property type="nucleotide sequence ID" value="NZ_CP012034.1"/>
</dbReference>
<dbReference type="Proteomes" id="UP000036106">
    <property type="component" value="Chromosome"/>
</dbReference>
<dbReference type="STRING" id="1007676.ABM34_11670"/>
<dbReference type="Gene3D" id="3.40.47.10">
    <property type="match status" value="2"/>
</dbReference>
<evidence type="ECO:0000256" key="5">
    <source>
        <dbReference type="ARBA" id="ARBA00030755"/>
    </source>
</evidence>
<dbReference type="PROSITE" id="PS00737">
    <property type="entry name" value="THIOLASE_2"/>
    <property type="match status" value="1"/>
</dbReference>
<feature type="domain" description="Thiolase C-terminal" evidence="9">
    <location>
        <begin position="263"/>
        <end position="381"/>
    </location>
</feature>
<evidence type="ECO:0000256" key="2">
    <source>
        <dbReference type="ARBA" id="ARBA00012705"/>
    </source>
</evidence>
<accession>A0A0H4QLZ1</accession>
<dbReference type="AlphaFoldDB" id="A0A0H4QLZ1"/>
<proteinExistence type="inferred from homology"/>
<feature type="active site" description="Acyl-thioester intermediate" evidence="6">
    <location>
        <position position="88"/>
    </location>
</feature>
<dbReference type="PROSITE" id="PS00098">
    <property type="entry name" value="THIOLASE_1"/>
    <property type="match status" value="1"/>
</dbReference>
<feature type="domain" description="Thiolase N-terminal" evidence="8">
    <location>
        <begin position="4"/>
        <end position="253"/>
    </location>
</feature>
<name>A0A0H4QLZ1_9LACO</name>
<evidence type="ECO:0000256" key="4">
    <source>
        <dbReference type="ARBA" id="ARBA00023315"/>
    </source>
</evidence>
<dbReference type="InterPro" id="IPR020616">
    <property type="entry name" value="Thiolase_N"/>
</dbReference>
<sequence>MDSVVIIDAKRTAIGKFRGQFANVSSVELGTELVKQLLTNNKINPEDVDQFIFGNVYQSGMGQNVARQIGINVGGSAKSTAMTVNQVCGSGMKAVHDATNALLLEDADIIVCGGVESMSNAPFYSKRVGKLEVSDEQGDTLFRDGLVDAFGNYPMGITAENVAKRYNVTRQMQDEFSLQSQKKAFAATDKIADEILPIEVDGKQVVTDQSIRGESTLETMSNLKPAFEENGTVTAGNSSPLNDGAAAMILMRKKTAEKLGLSYIAELKGYVEAGIDPSIMGYAPYYAINKYYDKYNITQDQIDYFEINEAFAAQSVAVARDLKIPDDKLNVFGGAIAIGHPLGATGARLIVSLINILQKENKKSGIASLCIGGGMGMALGLELS</sequence>
<dbReference type="OrthoDB" id="9764892at2"/>
<dbReference type="InterPro" id="IPR020610">
    <property type="entry name" value="Thiolase_AS"/>
</dbReference>
<comment type="similarity">
    <text evidence="1 7">Belongs to the thiolase-like superfamily. Thiolase family.</text>
</comment>
<dbReference type="InterPro" id="IPR016039">
    <property type="entry name" value="Thiolase-like"/>
</dbReference>
<evidence type="ECO:0000256" key="6">
    <source>
        <dbReference type="PIRSR" id="PIRSR000429-1"/>
    </source>
</evidence>
<evidence type="ECO:0000256" key="1">
    <source>
        <dbReference type="ARBA" id="ARBA00010982"/>
    </source>
</evidence>
<dbReference type="KEGG" id="lgn:ABM34_11670"/>
<dbReference type="PROSITE" id="PS00099">
    <property type="entry name" value="THIOLASE_3"/>
    <property type="match status" value="1"/>
</dbReference>
<dbReference type="CDD" id="cd00751">
    <property type="entry name" value="thiolase"/>
    <property type="match status" value="1"/>
</dbReference>